<dbReference type="AlphaFoldDB" id="A0A235BS85"/>
<evidence type="ECO:0000313" key="2">
    <source>
        <dbReference type="EMBL" id="OYD15084.1"/>
    </source>
</evidence>
<dbReference type="InterPro" id="IPR014755">
    <property type="entry name" value="Cu-Rt/internalin_Ig-like"/>
</dbReference>
<organism evidence="2 3">
    <name type="scientific">candidate division WOR-3 bacterium JGI_Cruoil_03_44_89</name>
    <dbReference type="NCBI Taxonomy" id="1973748"/>
    <lineage>
        <taxon>Bacteria</taxon>
        <taxon>Bacteria division WOR-3</taxon>
    </lineage>
</organism>
<gene>
    <name evidence="2" type="ORF">CH333_06515</name>
</gene>
<accession>A0A235BS85</accession>
<evidence type="ECO:0000256" key="1">
    <source>
        <dbReference type="ARBA" id="ARBA00022729"/>
    </source>
</evidence>
<evidence type="ECO:0008006" key="4">
    <source>
        <dbReference type="Google" id="ProtNLM"/>
    </source>
</evidence>
<dbReference type="SUPFAM" id="SSF49478">
    <property type="entry name" value="Cna protein B-type domain"/>
    <property type="match status" value="1"/>
</dbReference>
<dbReference type="EMBL" id="NOZQ01000143">
    <property type="protein sequence ID" value="OYD15084.1"/>
    <property type="molecule type" value="Genomic_DNA"/>
</dbReference>
<evidence type="ECO:0000313" key="3">
    <source>
        <dbReference type="Proteomes" id="UP000215215"/>
    </source>
</evidence>
<comment type="caution">
    <text evidence="2">The sequence shown here is derived from an EMBL/GenBank/DDBJ whole genome shotgun (WGS) entry which is preliminary data.</text>
</comment>
<dbReference type="Proteomes" id="UP000215215">
    <property type="component" value="Unassembled WGS sequence"/>
</dbReference>
<keyword evidence="1" id="KW-0732">Signal</keyword>
<dbReference type="PROSITE" id="PS51257">
    <property type="entry name" value="PROKAR_LIPOPROTEIN"/>
    <property type="match status" value="1"/>
</dbReference>
<sequence length="316" mass="35268">MKNKMGFVFFSVLLIGGCAKKGAPTSPDRTPPFLSSVEVVDREHIEITFDENIEIPAAESLSNITVDGLQILASVASKKKIILTTDDMDTVEYKIKLLNIRDLSGNGKDEYKTKFRGTLRVDTMPPAIVRSPSPIVRNTPPDTSLTIKFTEQIENSHIYIMPETKVSYNWNGVKTEVEIKISAIDTLTVYHIYGIFWDGAGNSRKVDISLSREKNLPLIWLKGTTEDSTVLLMTKNGGFAQFTLSDSTGNFIFQNLYSGEYTLFGKSKKAYLSSGALTLSLPKDAVELYTIDEVKMDVKLIQTLNLFYTVYLGDTR</sequence>
<dbReference type="Gene3D" id="2.60.40.1220">
    <property type="match status" value="1"/>
</dbReference>
<protein>
    <recommendedName>
        <fullName evidence="4">SbsA Ig-like domain-containing protein</fullName>
    </recommendedName>
</protein>
<reference evidence="2 3" key="1">
    <citation type="submission" date="2017-07" db="EMBL/GenBank/DDBJ databases">
        <title>Recovery of genomes from metagenomes via a dereplication, aggregation, and scoring strategy.</title>
        <authorList>
            <person name="Sieber C.M."/>
            <person name="Probst A.J."/>
            <person name="Sharrar A."/>
            <person name="Thomas B.C."/>
            <person name="Hess M."/>
            <person name="Tringe S.G."/>
            <person name="Banfield J.F."/>
        </authorList>
    </citation>
    <scope>NUCLEOTIDE SEQUENCE [LARGE SCALE GENOMIC DNA]</scope>
    <source>
        <strain evidence="2">JGI_Cruoil_03_44_89</strain>
    </source>
</reference>
<proteinExistence type="predicted"/>
<name>A0A235BS85_UNCW3</name>